<dbReference type="EMBL" id="FNNQ01000008">
    <property type="protein sequence ID" value="SDW97725.1"/>
    <property type="molecule type" value="Genomic_DNA"/>
</dbReference>
<reference evidence="1 2" key="1">
    <citation type="submission" date="2016-10" db="EMBL/GenBank/DDBJ databases">
        <authorList>
            <person name="de Groot N.N."/>
        </authorList>
    </citation>
    <scope>NUCLEOTIDE SEQUENCE [LARGE SCALE GENOMIC DNA]</scope>
    <source>
        <strain evidence="1 2">DSM 45610</strain>
    </source>
</reference>
<accession>A0A1H2XYB1</accession>
<dbReference type="AlphaFoldDB" id="A0A1H2XYB1"/>
<evidence type="ECO:0000313" key="2">
    <source>
        <dbReference type="Proteomes" id="UP000198534"/>
    </source>
</evidence>
<dbReference type="InterPro" id="IPR026838">
    <property type="entry name" value="YheC/D"/>
</dbReference>
<dbReference type="OrthoDB" id="7869153at2"/>
<proteinExistence type="predicted"/>
<keyword evidence="2" id="KW-1185">Reference proteome</keyword>
<sequence length="459" mass="52599">MSSILCQIHSVSFSTPSQAIIVSRNLLREWRCRKKSIKISVGNKSLTVRTIEGKYEEPTILLPRLICRKLCIPRFGEVRASYTNRELRLGPVLAILTTGATNSPFSPFSDRTSLFRQFLTAGHENKPFFYVFTPNMVNWRQGTVQGWFYQQDEMGNYRWSRHLAPLPDVIYERVPNRTAEALPHVEECRERLRNLTHCKMFNQGFFNKWSVHEKLFTHELVSENIPETIHYLDEVSIRDMIDRHKMVYLKPTGGSLGMGILRITRDPQNGYYCRFRNGERNVLQHYQSLDNLLYNHFGTELTSLRRYLVQQGIRLVKYNGRPVDFRVHLHKDKTGQWKVIGIGAKVAGAGCVTTHGRTGGSIIAVSELLTMSFPGRETEIEEKISETSIRIANAMESTTPGPLGELGLDIGVDHHQKVWLFEVNSKPGRHIFNHPTLHHAGHVSARCITEYGLNLAQFV</sequence>
<name>A0A1H2XYB1_9BACL</name>
<dbReference type="Pfam" id="PF14398">
    <property type="entry name" value="ATPgrasp_YheCD"/>
    <property type="match status" value="1"/>
</dbReference>
<dbReference type="Proteomes" id="UP000198534">
    <property type="component" value="Unassembled WGS sequence"/>
</dbReference>
<dbReference type="STRING" id="1048340.SAMN05444487_10892"/>
<dbReference type="Gene3D" id="3.30.470.20">
    <property type="entry name" value="ATP-grasp fold, B domain"/>
    <property type="match status" value="1"/>
</dbReference>
<organism evidence="1 2">
    <name type="scientific">Marininema mesophilum</name>
    <dbReference type="NCBI Taxonomy" id="1048340"/>
    <lineage>
        <taxon>Bacteria</taxon>
        <taxon>Bacillati</taxon>
        <taxon>Bacillota</taxon>
        <taxon>Bacilli</taxon>
        <taxon>Bacillales</taxon>
        <taxon>Thermoactinomycetaceae</taxon>
        <taxon>Marininema</taxon>
    </lineage>
</organism>
<dbReference type="RefSeq" id="WP_091739697.1">
    <property type="nucleotide sequence ID" value="NZ_FNNQ01000008.1"/>
</dbReference>
<dbReference type="SUPFAM" id="SSF56059">
    <property type="entry name" value="Glutathione synthetase ATP-binding domain-like"/>
    <property type="match status" value="1"/>
</dbReference>
<gene>
    <name evidence="1" type="ORF">SAMN05444487_10892</name>
</gene>
<evidence type="ECO:0000313" key="1">
    <source>
        <dbReference type="EMBL" id="SDW97725.1"/>
    </source>
</evidence>
<protein>
    <submittedName>
        <fullName evidence="1">YheC/D like ATP-grasp</fullName>
    </submittedName>
</protein>